<evidence type="ECO:0000256" key="1">
    <source>
        <dbReference type="ARBA" id="ARBA00022729"/>
    </source>
</evidence>
<dbReference type="OrthoDB" id="6495095at2"/>
<evidence type="ECO:0000313" key="4">
    <source>
        <dbReference type="EMBL" id="EAU55445.1"/>
    </source>
</evidence>
<protein>
    <submittedName>
        <fullName evidence="4">Putative ABC transporter, periplasmic substrate-binding protein</fullName>
    </submittedName>
</protein>
<dbReference type="PANTHER" id="PTHR30535">
    <property type="entry name" value="VITAMIN B12-BINDING PROTEIN"/>
    <property type="match status" value="1"/>
</dbReference>
<dbReference type="InterPro" id="IPR054828">
    <property type="entry name" value="Vit_B12_bind_prot"/>
</dbReference>
<dbReference type="InParanoid" id="Q0F0U6"/>
<proteinExistence type="predicted"/>
<organism evidence="4 5">
    <name type="scientific">Mariprofundus ferrooxydans PV-1</name>
    <dbReference type="NCBI Taxonomy" id="314345"/>
    <lineage>
        <taxon>Bacteria</taxon>
        <taxon>Pseudomonadati</taxon>
        <taxon>Pseudomonadota</taxon>
        <taxon>Candidatius Mariprofundia</taxon>
        <taxon>Mariprofundales</taxon>
        <taxon>Mariprofundaceae</taxon>
        <taxon>Mariprofundus</taxon>
    </lineage>
</organism>
<dbReference type="HOGENOM" id="CLU_038034_2_5_0"/>
<evidence type="ECO:0000259" key="3">
    <source>
        <dbReference type="PROSITE" id="PS50983"/>
    </source>
</evidence>
<dbReference type="InterPro" id="IPR002491">
    <property type="entry name" value="ABC_transptr_periplasmic_BD"/>
</dbReference>
<gene>
    <name evidence="4" type="ORF">SPV1_11951</name>
</gene>
<dbReference type="eggNOG" id="COG0614">
    <property type="taxonomic scope" value="Bacteria"/>
</dbReference>
<accession>Q0F0U6</accession>
<dbReference type="GO" id="GO:0071281">
    <property type="term" value="P:cellular response to iron ion"/>
    <property type="evidence" value="ECO:0007669"/>
    <property type="project" value="TreeGrafter"/>
</dbReference>
<dbReference type="Pfam" id="PF01497">
    <property type="entry name" value="Peripla_BP_2"/>
    <property type="match status" value="1"/>
</dbReference>
<dbReference type="CDD" id="cd01144">
    <property type="entry name" value="BtuF"/>
    <property type="match status" value="1"/>
</dbReference>
<comment type="caution">
    <text evidence="4">The sequence shown here is derived from an EMBL/GenBank/DDBJ whole genome shotgun (WGS) entry which is preliminary data.</text>
</comment>
<dbReference type="InterPro" id="IPR050902">
    <property type="entry name" value="ABC_Transporter_SBP"/>
</dbReference>
<feature type="signal peptide" evidence="2">
    <location>
        <begin position="1"/>
        <end position="19"/>
    </location>
</feature>
<evidence type="ECO:0000313" key="5">
    <source>
        <dbReference type="Proteomes" id="UP000005297"/>
    </source>
</evidence>
<keyword evidence="1 2" id="KW-0732">Signal</keyword>
<dbReference type="AlphaFoldDB" id="Q0F0U6"/>
<dbReference type="Gene3D" id="3.40.50.1980">
    <property type="entry name" value="Nitrogenase molybdenum iron protein domain"/>
    <property type="match status" value="2"/>
</dbReference>
<dbReference type="NCBIfam" id="NF038402">
    <property type="entry name" value="TroA_like"/>
    <property type="match status" value="1"/>
</dbReference>
<dbReference type="Proteomes" id="UP000005297">
    <property type="component" value="Unassembled WGS sequence"/>
</dbReference>
<feature type="domain" description="Fe/B12 periplasmic-binding" evidence="3">
    <location>
        <begin position="22"/>
        <end position="264"/>
    </location>
</feature>
<feature type="chain" id="PRO_5004171318" evidence="2">
    <location>
        <begin position="20"/>
        <end position="267"/>
    </location>
</feature>
<dbReference type="RefSeq" id="WP_009849908.1">
    <property type="nucleotide sequence ID" value="NZ_DS022294.1"/>
</dbReference>
<dbReference type="EMBL" id="AATS01000003">
    <property type="protein sequence ID" value="EAU55445.1"/>
    <property type="molecule type" value="Genomic_DNA"/>
</dbReference>
<dbReference type="STRING" id="314344.AL013_06640"/>
<dbReference type="PROSITE" id="PS50983">
    <property type="entry name" value="FE_B12_PBP"/>
    <property type="match status" value="1"/>
</dbReference>
<dbReference type="SUPFAM" id="SSF53807">
    <property type="entry name" value="Helical backbone' metal receptor"/>
    <property type="match status" value="1"/>
</dbReference>
<dbReference type="PANTHER" id="PTHR30535:SF34">
    <property type="entry name" value="MOLYBDATE-BINDING PROTEIN MOLA"/>
    <property type="match status" value="1"/>
</dbReference>
<sequence length="267" mass="29054">MKALLVLLACCFASSSAWAGARILALAPHACEMLYAIGAGPQLVGASSFCDYPAAAKKLPRVGSYNGINVEAALRLKPDIAVVISRSVSGVKMLEKMGVRIIVSNPDSFDAVFNDMLKLGTLTNHPERATSVVAGLRQRLQIIRSRPPSGTAVFYEVWDDPLMTAGGPSFISDLIHEAGGRNIFANLNIETPHVNVESVVRARPALIVIPQEKRDIEARRAFWEQWLGKGNVRIIAINPDLLNRPGPRLLDGLELLQQALEEKTDVR</sequence>
<keyword evidence="5" id="KW-1185">Reference proteome</keyword>
<name>Q0F0U6_9PROT</name>
<dbReference type="FunCoup" id="Q0F0U6">
    <property type="interactions" value="190"/>
</dbReference>
<reference evidence="4 5" key="1">
    <citation type="submission" date="2006-09" db="EMBL/GenBank/DDBJ databases">
        <authorList>
            <person name="Emerson D."/>
            <person name="Ferriera S."/>
            <person name="Johnson J."/>
            <person name="Kravitz S."/>
            <person name="Halpern A."/>
            <person name="Remington K."/>
            <person name="Beeson K."/>
            <person name="Tran B."/>
            <person name="Rogers Y.-H."/>
            <person name="Friedman R."/>
            <person name="Venter J.C."/>
        </authorList>
    </citation>
    <scope>NUCLEOTIDE SEQUENCE [LARGE SCALE GENOMIC DNA]</scope>
    <source>
        <strain evidence="4 5">PV-1</strain>
    </source>
</reference>
<evidence type="ECO:0000256" key="2">
    <source>
        <dbReference type="SAM" id="SignalP"/>
    </source>
</evidence>